<dbReference type="PIRSF" id="PIRSF000446">
    <property type="entry name" value="Mct"/>
    <property type="match status" value="1"/>
</dbReference>
<keyword evidence="1 4" id="KW-0808">Transferase</keyword>
<evidence type="ECO:0000256" key="5">
    <source>
        <dbReference type="PIRSR" id="PIRSR000446-1"/>
    </source>
</evidence>
<reference evidence="7" key="1">
    <citation type="submission" date="2020-10" db="EMBL/GenBank/DDBJ databases">
        <authorList>
            <person name="Gilroy R."/>
        </authorList>
    </citation>
    <scope>NUCLEOTIDE SEQUENCE</scope>
    <source>
        <strain evidence="7">ChiHcec3-11533</strain>
    </source>
</reference>
<comment type="caution">
    <text evidence="7">The sequence shown here is derived from an EMBL/GenBank/DDBJ whole genome shotgun (WGS) entry which is preliminary data.</text>
</comment>
<dbReference type="Proteomes" id="UP000824072">
    <property type="component" value="Unassembled WGS sequence"/>
</dbReference>
<name>A0A9D1LCU5_9FIRM</name>
<evidence type="ECO:0000256" key="1">
    <source>
        <dbReference type="ARBA" id="ARBA00022679"/>
    </source>
</evidence>
<dbReference type="InterPro" id="IPR016036">
    <property type="entry name" value="Malonyl_transacylase_ACP-bd"/>
</dbReference>
<dbReference type="Gene3D" id="3.40.366.10">
    <property type="entry name" value="Malonyl-Coenzyme A Acyl Carrier Protein, domain 2"/>
    <property type="match status" value="1"/>
</dbReference>
<feature type="active site" evidence="5">
    <location>
        <position position="195"/>
    </location>
</feature>
<evidence type="ECO:0000313" key="7">
    <source>
        <dbReference type="EMBL" id="HIU34825.1"/>
    </source>
</evidence>
<dbReference type="SMART" id="SM00827">
    <property type="entry name" value="PKS_AT"/>
    <property type="match status" value="1"/>
</dbReference>
<dbReference type="PANTHER" id="PTHR42681">
    <property type="entry name" value="MALONYL-COA-ACYL CARRIER PROTEIN TRANSACYLASE, MITOCHONDRIAL"/>
    <property type="match status" value="1"/>
</dbReference>
<dbReference type="EMBL" id="DVMU01000205">
    <property type="protein sequence ID" value="HIU34825.1"/>
    <property type="molecule type" value="Genomic_DNA"/>
</dbReference>
<dbReference type="Gene3D" id="3.30.70.250">
    <property type="entry name" value="Malonyl-CoA ACP transacylase, ACP-binding"/>
    <property type="match status" value="1"/>
</dbReference>
<evidence type="ECO:0000259" key="6">
    <source>
        <dbReference type="SMART" id="SM00827"/>
    </source>
</evidence>
<reference evidence="7" key="2">
    <citation type="journal article" date="2021" name="PeerJ">
        <title>Extensive microbial diversity within the chicken gut microbiome revealed by metagenomics and culture.</title>
        <authorList>
            <person name="Gilroy R."/>
            <person name="Ravi A."/>
            <person name="Getino M."/>
            <person name="Pursley I."/>
            <person name="Horton D.L."/>
            <person name="Alikhan N.F."/>
            <person name="Baker D."/>
            <person name="Gharbi K."/>
            <person name="Hall N."/>
            <person name="Watson M."/>
            <person name="Adriaenssens E.M."/>
            <person name="Foster-Nyarko E."/>
            <person name="Jarju S."/>
            <person name="Secka A."/>
            <person name="Antonio M."/>
            <person name="Oren A."/>
            <person name="Chaudhuri R.R."/>
            <person name="La Ragione R."/>
            <person name="Hildebrand F."/>
            <person name="Pallen M.J."/>
        </authorList>
    </citation>
    <scope>NUCLEOTIDE SEQUENCE</scope>
    <source>
        <strain evidence="7">ChiHcec3-11533</strain>
    </source>
</reference>
<evidence type="ECO:0000256" key="3">
    <source>
        <dbReference type="ARBA" id="ARBA00048462"/>
    </source>
</evidence>
<dbReference type="PANTHER" id="PTHR42681:SF1">
    <property type="entry name" value="MALONYL-COA-ACYL CARRIER PROTEIN TRANSACYLASE, MITOCHONDRIAL"/>
    <property type="match status" value="1"/>
</dbReference>
<dbReference type="InterPro" id="IPR001227">
    <property type="entry name" value="Ac_transferase_dom_sf"/>
</dbReference>
<feature type="active site" evidence="5">
    <location>
        <position position="90"/>
    </location>
</feature>
<proteinExistence type="inferred from homology"/>
<organism evidence="7 8">
    <name type="scientific">Candidatus Pullichristensenella excrementigallinarum</name>
    <dbReference type="NCBI Taxonomy" id="2840907"/>
    <lineage>
        <taxon>Bacteria</taxon>
        <taxon>Bacillati</taxon>
        <taxon>Bacillota</taxon>
        <taxon>Clostridia</taxon>
        <taxon>Candidatus Pullichristensenella</taxon>
    </lineage>
</organism>
<dbReference type="GO" id="GO:0006633">
    <property type="term" value="P:fatty acid biosynthetic process"/>
    <property type="evidence" value="ECO:0007669"/>
    <property type="project" value="TreeGrafter"/>
</dbReference>
<dbReference type="SUPFAM" id="SSF52151">
    <property type="entry name" value="FabD/lysophospholipase-like"/>
    <property type="match status" value="1"/>
</dbReference>
<dbReference type="SUPFAM" id="SSF55048">
    <property type="entry name" value="Probable ACP-binding domain of malonyl-CoA ACP transacylase"/>
    <property type="match status" value="1"/>
</dbReference>
<dbReference type="GO" id="GO:0004314">
    <property type="term" value="F:[acyl-carrier-protein] S-malonyltransferase activity"/>
    <property type="evidence" value="ECO:0007669"/>
    <property type="project" value="UniProtKB-EC"/>
</dbReference>
<evidence type="ECO:0000256" key="4">
    <source>
        <dbReference type="PIRNR" id="PIRNR000446"/>
    </source>
</evidence>
<dbReference type="InterPro" id="IPR016035">
    <property type="entry name" value="Acyl_Trfase/lysoPLipase"/>
</dbReference>
<evidence type="ECO:0000313" key="8">
    <source>
        <dbReference type="Proteomes" id="UP000824072"/>
    </source>
</evidence>
<dbReference type="Pfam" id="PF00698">
    <property type="entry name" value="Acyl_transf_1"/>
    <property type="match status" value="1"/>
</dbReference>
<feature type="domain" description="Malonyl-CoA:ACP transacylase (MAT)" evidence="6">
    <location>
        <begin position="7"/>
        <end position="307"/>
    </location>
</feature>
<dbReference type="EC" id="2.3.1.39" evidence="4"/>
<evidence type="ECO:0000256" key="2">
    <source>
        <dbReference type="ARBA" id="ARBA00023315"/>
    </source>
</evidence>
<dbReference type="InterPro" id="IPR024925">
    <property type="entry name" value="Malonyl_CoA-ACP_transAc"/>
</dbReference>
<dbReference type="AlphaFoldDB" id="A0A9D1LCU5"/>
<accession>A0A9D1LCU5</accession>
<comment type="catalytic activity">
    <reaction evidence="3 4">
        <text>holo-[ACP] + malonyl-CoA = malonyl-[ACP] + CoA</text>
        <dbReference type="Rhea" id="RHEA:41792"/>
        <dbReference type="Rhea" id="RHEA-COMP:9623"/>
        <dbReference type="Rhea" id="RHEA-COMP:9685"/>
        <dbReference type="ChEBI" id="CHEBI:57287"/>
        <dbReference type="ChEBI" id="CHEBI:57384"/>
        <dbReference type="ChEBI" id="CHEBI:64479"/>
        <dbReference type="ChEBI" id="CHEBI:78449"/>
        <dbReference type="EC" id="2.3.1.39"/>
    </reaction>
</comment>
<protein>
    <recommendedName>
        <fullName evidence="4">Malonyl CoA-acyl carrier protein transacylase</fullName>
        <ecNumber evidence="4">2.3.1.39</ecNumber>
    </recommendedName>
</protein>
<keyword evidence="2 4" id="KW-0012">Acyltransferase</keyword>
<sequence length="308" mass="33319">MGKIAFLLAGQGAQKPGMGKSFYESSPAAKKLLDSLEMLRPGTLQTCFAGEQETLNRTIHTQPCLFLADLACAVAATEAGLSPDMCAGFSLGEWAAAALTGLLTPEDAFRLVILRAERMDDCALRHPGAMTAVLKLSAEQVQDLAAEFREVYPVNFNAPGQTVVASSRDEVEAFEARVKQAGGRAMRLKVSGAFHSPYMEDARQALSDALEGVGLREAQIPLYANLTAEPYNKDVAREWLSRQAASPVQWQRTIEAMLRQGAETFVELGPGATLTGLGRRMAPEKTWINVEDSEGLNKALETVRRNAC</sequence>
<gene>
    <name evidence="7" type="ORF">IAB02_09695</name>
</gene>
<dbReference type="InterPro" id="IPR050858">
    <property type="entry name" value="Mal-CoA-ACP_Trans/PKS_FabD"/>
</dbReference>
<dbReference type="InterPro" id="IPR014043">
    <property type="entry name" value="Acyl_transferase_dom"/>
</dbReference>
<comment type="similarity">
    <text evidence="4">Belongs to the fabD family.</text>
</comment>
<dbReference type="GO" id="GO:0005829">
    <property type="term" value="C:cytosol"/>
    <property type="evidence" value="ECO:0007669"/>
    <property type="project" value="TreeGrafter"/>
</dbReference>